<proteinExistence type="predicted"/>
<keyword evidence="1" id="KW-1133">Transmembrane helix</keyword>
<evidence type="ECO:0000313" key="3">
    <source>
        <dbReference type="Proteomes" id="UP000203589"/>
    </source>
</evidence>
<dbReference type="RefSeq" id="WP_198319811.1">
    <property type="nucleotide sequence ID" value="NZ_CP022540.1"/>
</dbReference>
<evidence type="ECO:0000313" key="2">
    <source>
        <dbReference type="EMBL" id="ASP21425.1"/>
    </source>
</evidence>
<name>A0A222E5F2_9RHOB</name>
<accession>A0A222E5F2</accession>
<gene>
    <name evidence="2" type="ORF">ANTHELSMS3_02770</name>
</gene>
<dbReference type="Proteomes" id="UP000203589">
    <property type="component" value="Chromosome"/>
</dbReference>
<dbReference type="EMBL" id="CP022540">
    <property type="protein sequence ID" value="ASP21425.1"/>
    <property type="molecule type" value="Genomic_DNA"/>
</dbReference>
<sequence>MPVTSFALLVCAVFLAAAVTVWAMSFFGVLTVIPVLLAVALLARWAMAHVPHDDTRT</sequence>
<keyword evidence="3" id="KW-1185">Reference proteome</keyword>
<feature type="transmembrane region" description="Helical" evidence="1">
    <location>
        <begin position="28"/>
        <end position="47"/>
    </location>
</feature>
<protein>
    <submittedName>
        <fullName evidence="2">Uncharacterized protein</fullName>
    </submittedName>
</protein>
<keyword evidence="1" id="KW-0472">Membrane</keyword>
<keyword evidence="1" id="KW-0812">Transmembrane</keyword>
<dbReference type="KEGG" id="aht:ANTHELSMS3_02770"/>
<organism evidence="2 3">
    <name type="scientific">Antarctobacter heliothermus</name>
    <dbReference type="NCBI Taxonomy" id="74033"/>
    <lineage>
        <taxon>Bacteria</taxon>
        <taxon>Pseudomonadati</taxon>
        <taxon>Pseudomonadota</taxon>
        <taxon>Alphaproteobacteria</taxon>
        <taxon>Rhodobacterales</taxon>
        <taxon>Roseobacteraceae</taxon>
        <taxon>Antarctobacter</taxon>
    </lineage>
</organism>
<dbReference type="AlphaFoldDB" id="A0A222E5F2"/>
<evidence type="ECO:0000256" key="1">
    <source>
        <dbReference type="SAM" id="Phobius"/>
    </source>
</evidence>
<reference evidence="2 3" key="1">
    <citation type="submission" date="2017-07" db="EMBL/GenBank/DDBJ databases">
        <title>Genome Sequence of Antarctobacter heliothermus Strain SMS3 Isolated from a culture of the Diatom Skeletonema marinoi.</title>
        <authorList>
            <person name="Topel M."/>
            <person name="Pinder M.I.M."/>
            <person name="Johansson O.N."/>
            <person name="Kourtchenko O."/>
            <person name="Godhe A."/>
            <person name="Clarke A.K."/>
        </authorList>
    </citation>
    <scope>NUCLEOTIDE SEQUENCE [LARGE SCALE GENOMIC DNA]</scope>
    <source>
        <strain evidence="2 3">SMS3</strain>
    </source>
</reference>